<dbReference type="EMBL" id="AACS02000008">
    <property type="protein sequence ID" value="EAU86039.1"/>
    <property type="molecule type" value="Genomic_DNA"/>
</dbReference>
<dbReference type="FunCoup" id="A8NR38">
    <property type="interactions" value="53"/>
</dbReference>
<dbReference type="OrthoDB" id="6021263at2759"/>
<feature type="compositionally biased region" description="Low complexity" evidence="1">
    <location>
        <begin position="69"/>
        <end position="82"/>
    </location>
</feature>
<proteinExistence type="predicted"/>
<dbReference type="KEGG" id="cci:CC1G_07118"/>
<reference evidence="2 3" key="1">
    <citation type="journal article" date="2010" name="Proc. Natl. Acad. Sci. U.S.A.">
        <title>Insights into evolution of multicellular fungi from the assembled chromosomes of the mushroom Coprinopsis cinerea (Coprinus cinereus).</title>
        <authorList>
            <person name="Stajich J.E."/>
            <person name="Wilke S.K."/>
            <person name="Ahren D."/>
            <person name="Au C.H."/>
            <person name="Birren B.W."/>
            <person name="Borodovsky M."/>
            <person name="Burns C."/>
            <person name="Canback B."/>
            <person name="Casselton L.A."/>
            <person name="Cheng C.K."/>
            <person name="Deng J."/>
            <person name="Dietrich F.S."/>
            <person name="Fargo D.C."/>
            <person name="Farman M.L."/>
            <person name="Gathman A.C."/>
            <person name="Goldberg J."/>
            <person name="Guigo R."/>
            <person name="Hoegger P.J."/>
            <person name="Hooker J.B."/>
            <person name="Huggins A."/>
            <person name="James T.Y."/>
            <person name="Kamada T."/>
            <person name="Kilaru S."/>
            <person name="Kodira C."/>
            <person name="Kues U."/>
            <person name="Kupfer D."/>
            <person name="Kwan H.S."/>
            <person name="Lomsadze A."/>
            <person name="Li W."/>
            <person name="Lilly W.W."/>
            <person name="Ma L.J."/>
            <person name="Mackey A.J."/>
            <person name="Manning G."/>
            <person name="Martin F."/>
            <person name="Muraguchi H."/>
            <person name="Natvig D.O."/>
            <person name="Palmerini H."/>
            <person name="Ramesh M.A."/>
            <person name="Rehmeyer C.J."/>
            <person name="Roe B.A."/>
            <person name="Shenoy N."/>
            <person name="Stanke M."/>
            <person name="Ter-Hovhannisyan V."/>
            <person name="Tunlid A."/>
            <person name="Velagapudi R."/>
            <person name="Vision T.J."/>
            <person name="Zeng Q."/>
            <person name="Zolan M.E."/>
            <person name="Pukkila P.J."/>
        </authorList>
    </citation>
    <scope>NUCLEOTIDE SEQUENCE [LARGE SCALE GENOMIC DNA]</scope>
    <source>
        <strain evidence="3">Okayama-7 / 130 / ATCC MYA-4618 / FGSC 9003</strain>
    </source>
</reference>
<dbReference type="InterPro" id="IPR024388">
    <property type="entry name" value="Ribosomal_mL58"/>
</dbReference>
<evidence type="ECO:0000256" key="1">
    <source>
        <dbReference type="SAM" id="MobiDB-lite"/>
    </source>
</evidence>
<feature type="compositionally biased region" description="Polar residues" evidence="1">
    <location>
        <begin position="41"/>
        <end position="50"/>
    </location>
</feature>
<gene>
    <name evidence="2" type="ORF">CC1G_07118</name>
</gene>
<dbReference type="PANTHER" id="PTHR28266">
    <property type="entry name" value="54S RIBOSOMAL PROTEIN L20, MITOCHONDRIAL"/>
    <property type="match status" value="1"/>
</dbReference>
<dbReference type="GeneID" id="6012315"/>
<dbReference type="VEuPathDB" id="FungiDB:CC1G_07118"/>
<dbReference type="Proteomes" id="UP000001861">
    <property type="component" value="Unassembled WGS sequence"/>
</dbReference>
<comment type="caution">
    <text evidence="2">The sequence shown here is derived from an EMBL/GenBank/DDBJ whole genome shotgun (WGS) entry which is preliminary data.</text>
</comment>
<dbReference type="OMA" id="CSQFFVG"/>
<dbReference type="Pfam" id="PF12824">
    <property type="entry name" value="MRP-L20"/>
    <property type="match status" value="1"/>
</dbReference>
<accession>A8NR38</accession>
<dbReference type="STRING" id="240176.A8NR38"/>
<dbReference type="RefSeq" id="XP_001835694.1">
    <property type="nucleotide sequence ID" value="XM_001835642.2"/>
</dbReference>
<dbReference type="PANTHER" id="PTHR28266:SF1">
    <property type="entry name" value="LARGE RIBOSOMAL SUBUNIT PROTEIN ML58"/>
    <property type="match status" value="1"/>
</dbReference>
<dbReference type="GO" id="GO:0005762">
    <property type="term" value="C:mitochondrial large ribosomal subunit"/>
    <property type="evidence" value="ECO:0007669"/>
    <property type="project" value="TreeGrafter"/>
</dbReference>
<feature type="region of interest" description="Disordered" evidence="1">
    <location>
        <begin position="15"/>
        <end position="107"/>
    </location>
</feature>
<keyword evidence="3" id="KW-1185">Reference proteome</keyword>
<evidence type="ECO:0000313" key="2">
    <source>
        <dbReference type="EMBL" id="EAU86039.1"/>
    </source>
</evidence>
<dbReference type="InParanoid" id="A8NR38"/>
<dbReference type="eggNOG" id="ENOG502S0A4">
    <property type="taxonomic scope" value="Eukaryota"/>
</dbReference>
<name>A8NR38_COPC7</name>
<organism evidence="2 3">
    <name type="scientific">Coprinopsis cinerea (strain Okayama-7 / 130 / ATCC MYA-4618 / FGSC 9003)</name>
    <name type="common">Inky cap fungus</name>
    <name type="synonym">Hormographiella aspergillata</name>
    <dbReference type="NCBI Taxonomy" id="240176"/>
    <lineage>
        <taxon>Eukaryota</taxon>
        <taxon>Fungi</taxon>
        <taxon>Dikarya</taxon>
        <taxon>Basidiomycota</taxon>
        <taxon>Agaricomycotina</taxon>
        <taxon>Agaricomycetes</taxon>
        <taxon>Agaricomycetidae</taxon>
        <taxon>Agaricales</taxon>
        <taxon>Agaricineae</taxon>
        <taxon>Psathyrellaceae</taxon>
        <taxon>Coprinopsis</taxon>
    </lineage>
</organism>
<dbReference type="AlphaFoldDB" id="A8NR38"/>
<protein>
    <submittedName>
        <fullName evidence="2">Uncharacterized protein</fullName>
    </submittedName>
</protein>
<sequence length="191" mass="21531">MLASKRGLQAITSLARGYATRYPRPRPGTAERPPLKHGDPVTQSRNTTVVNLEDEGLTFVHRPPPSAPSPASLTTAPASPLLRPQSKPAGEVPLPPALHNHPLKERKTLSTEDIAKMKELRASDPVTYSTNKLAKMFGCSRHFVILSTRITTAQRTALEREREAQHEENRERWSDRHKLVKALRARRRQMW</sequence>
<dbReference type="GO" id="GO:0003735">
    <property type="term" value="F:structural constituent of ribosome"/>
    <property type="evidence" value="ECO:0007669"/>
    <property type="project" value="TreeGrafter"/>
</dbReference>
<evidence type="ECO:0000313" key="3">
    <source>
        <dbReference type="Proteomes" id="UP000001861"/>
    </source>
</evidence>